<proteinExistence type="predicted"/>
<name>A0AAJ6YHF8_9HYME</name>
<organism evidence="2 3">
    <name type="scientific">Ceratosolen solmsi marchali</name>
    <dbReference type="NCBI Taxonomy" id="326594"/>
    <lineage>
        <taxon>Eukaryota</taxon>
        <taxon>Metazoa</taxon>
        <taxon>Ecdysozoa</taxon>
        <taxon>Arthropoda</taxon>
        <taxon>Hexapoda</taxon>
        <taxon>Insecta</taxon>
        <taxon>Pterygota</taxon>
        <taxon>Neoptera</taxon>
        <taxon>Endopterygota</taxon>
        <taxon>Hymenoptera</taxon>
        <taxon>Apocrita</taxon>
        <taxon>Proctotrupomorpha</taxon>
        <taxon>Chalcidoidea</taxon>
        <taxon>Agaonidae</taxon>
        <taxon>Agaoninae</taxon>
        <taxon>Ceratosolen</taxon>
    </lineage>
</organism>
<feature type="region of interest" description="Disordered" evidence="1">
    <location>
        <begin position="48"/>
        <end position="74"/>
    </location>
</feature>
<dbReference type="AlphaFoldDB" id="A0AAJ6YHF8"/>
<dbReference type="InterPro" id="IPR016024">
    <property type="entry name" value="ARM-type_fold"/>
</dbReference>
<evidence type="ECO:0000313" key="2">
    <source>
        <dbReference type="Proteomes" id="UP000695007"/>
    </source>
</evidence>
<evidence type="ECO:0000256" key="1">
    <source>
        <dbReference type="SAM" id="MobiDB-lite"/>
    </source>
</evidence>
<dbReference type="GeneID" id="105362400"/>
<dbReference type="SUPFAM" id="SSF48371">
    <property type="entry name" value="ARM repeat"/>
    <property type="match status" value="2"/>
</dbReference>
<keyword evidence="2" id="KW-1185">Reference proteome</keyword>
<accession>A0AAJ6YHF8</accession>
<reference evidence="3" key="1">
    <citation type="submission" date="2025-08" db="UniProtKB">
        <authorList>
            <consortium name="RefSeq"/>
        </authorList>
    </citation>
    <scope>IDENTIFICATION</scope>
</reference>
<sequence>MRYELRSSYCNASFKRPSASTGTDRSLKPGIVSTVVGEPFGPRVKIISEHAEEESSDDEAESESEDESRKLKDEVNAEVPSEYWHMQKLVKYMKAGNQTATTVALCLLKDYELSSKVIQKVIHEMGGLEILVNLLETKEIKCQLGSLAVLLQISSSVEMRRLLIDLGIVSPLIDLLRHPARDIQVLTVETMANIALIRKARKQIRVRNGVPLILDIMDVPNAIVKKRIEDLDDLEKELLAVVIGCAKVLNSLSSSPKIKEELRKHGAIFLFARFLKSKSTELIIPMMGAVQQCSDLKVFRLAFERMDIIIDIVKHLENKDFKVKENCALAICKCAVNKVTRDMVRESGGLDPLCKLVKNKEVHENKNLLAAVTGALWKLAMSPENVVRFNQNNLVSALEPLLGENEDEDVLTNVVGALAECCKDPENRTILTSNNGLPKLIKLLSATYEPLLENIPLVIAECAQNEECMDRINDKEHKLDGVRLVWSLLKHPSDVVKRNACLALVPCIRYAKNSPEMVRAFVGGLELVASLLENENNEVLSAVCAIIAEIAMDAENLGILTDHGVVRKLADLVHTEDDNLRANLTLAIAFCSEWGQNNYEFGRLNAVAPLVNYLTSTNKEVLKGVSIAFYHLSKDPSNCITMHTCGVVKHVLRLVGSDDPEVQIAAATTIRHIRKLALTAEKFHYKEMYSINNYKQFCKYIHRAMLITWFFLSISVKDIHSMKRIIRTEELMRQDKMLDSNLQRSIFTEIVKPI</sequence>
<dbReference type="Pfam" id="PF00514">
    <property type="entry name" value="Arm"/>
    <property type="match status" value="1"/>
</dbReference>
<gene>
    <name evidence="3" type="primary">LOC105362400</name>
</gene>
<dbReference type="Gene3D" id="1.25.10.10">
    <property type="entry name" value="Leucine-rich Repeat Variant"/>
    <property type="match status" value="3"/>
</dbReference>
<dbReference type="CTD" id="34014"/>
<dbReference type="PANTHER" id="PTHR46241">
    <property type="entry name" value="ARMADILLO REPEAT-CONTAINING PROTEIN 4 ARMC4"/>
    <property type="match status" value="1"/>
</dbReference>
<protein>
    <submittedName>
        <fullName evidence="3">Armadillo repeat-containing protein 4</fullName>
    </submittedName>
</protein>
<dbReference type="InterPro" id="IPR000225">
    <property type="entry name" value="Armadillo"/>
</dbReference>
<dbReference type="KEGG" id="csol:105362400"/>
<dbReference type="Proteomes" id="UP000695007">
    <property type="component" value="Unplaced"/>
</dbReference>
<feature type="compositionally biased region" description="Acidic residues" evidence="1">
    <location>
        <begin position="51"/>
        <end position="66"/>
    </location>
</feature>
<dbReference type="PANTHER" id="PTHR46241:SF1">
    <property type="entry name" value="OUTER DYNEIN ARM-DOCKING COMPLEX SUBUNIT 2"/>
    <property type="match status" value="1"/>
</dbReference>
<dbReference type="SMART" id="SM00185">
    <property type="entry name" value="ARM"/>
    <property type="match status" value="8"/>
</dbReference>
<dbReference type="InterPro" id="IPR011989">
    <property type="entry name" value="ARM-like"/>
</dbReference>
<evidence type="ECO:0000313" key="3">
    <source>
        <dbReference type="RefSeq" id="XP_011498142.1"/>
    </source>
</evidence>
<dbReference type="RefSeq" id="XP_011498142.1">
    <property type="nucleotide sequence ID" value="XM_011499840.1"/>
</dbReference>